<evidence type="ECO:0000256" key="1">
    <source>
        <dbReference type="SAM" id="MobiDB-lite"/>
    </source>
</evidence>
<dbReference type="AlphaFoldDB" id="A0A834EYI3"/>
<dbReference type="EMBL" id="WKFB01000742">
    <property type="protein sequence ID" value="KAF6718355.1"/>
    <property type="molecule type" value="Genomic_DNA"/>
</dbReference>
<sequence>MEKTPMNEKLMILKPTSPTEPPSKPRAEQKKNVSAAQASALTFSPALKCALYPDGEHFQSSQVKRNKLFRAGSHTFHRCATALLLQVCRYDLLKEDEQQRPSEEDLPRR</sequence>
<protein>
    <submittedName>
        <fullName evidence="2">Uncharacterized protein</fullName>
    </submittedName>
</protein>
<comment type="caution">
    <text evidence="2">The sequence shown here is derived from an EMBL/GenBank/DDBJ whole genome shotgun (WGS) entry which is preliminary data.</text>
</comment>
<evidence type="ECO:0000313" key="3">
    <source>
        <dbReference type="Proteomes" id="UP000646548"/>
    </source>
</evidence>
<dbReference type="Proteomes" id="UP000646548">
    <property type="component" value="Unassembled WGS sequence"/>
</dbReference>
<evidence type="ECO:0000313" key="2">
    <source>
        <dbReference type="EMBL" id="KAF6718355.1"/>
    </source>
</evidence>
<proteinExistence type="predicted"/>
<gene>
    <name evidence="2" type="ORF">FQA47_014125</name>
</gene>
<feature type="region of interest" description="Disordered" evidence="1">
    <location>
        <begin position="1"/>
        <end position="37"/>
    </location>
</feature>
<reference evidence="2" key="1">
    <citation type="journal article" name="BMC Genomics">
        <title>Long-read sequencing and de novo genome assembly of marine medaka (Oryzias melastigma).</title>
        <authorList>
            <person name="Liang P."/>
            <person name="Saqib H.S.A."/>
            <person name="Ni X."/>
            <person name="Shen Y."/>
        </authorList>
    </citation>
    <scope>NUCLEOTIDE SEQUENCE</scope>
    <source>
        <strain evidence="2">Bigg-433</strain>
    </source>
</reference>
<organism evidence="2 3">
    <name type="scientific">Oryzias melastigma</name>
    <name type="common">Marine medaka</name>
    <dbReference type="NCBI Taxonomy" id="30732"/>
    <lineage>
        <taxon>Eukaryota</taxon>
        <taxon>Metazoa</taxon>
        <taxon>Chordata</taxon>
        <taxon>Craniata</taxon>
        <taxon>Vertebrata</taxon>
        <taxon>Euteleostomi</taxon>
        <taxon>Actinopterygii</taxon>
        <taxon>Neopterygii</taxon>
        <taxon>Teleostei</taxon>
        <taxon>Neoteleostei</taxon>
        <taxon>Acanthomorphata</taxon>
        <taxon>Ovalentaria</taxon>
        <taxon>Atherinomorphae</taxon>
        <taxon>Beloniformes</taxon>
        <taxon>Adrianichthyidae</taxon>
        <taxon>Oryziinae</taxon>
        <taxon>Oryzias</taxon>
    </lineage>
</organism>
<accession>A0A834EYI3</accession>
<name>A0A834EYI3_ORYME</name>